<dbReference type="SUPFAM" id="SSF69055">
    <property type="entry name" value="1-deoxy-D-xylulose-5-phosphate reductoisomerase, C-terminal domain"/>
    <property type="match status" value="1"/>
</dbReference>
<evidence type="ECO:0000256" key="9">
    <source>
        <dbReference type="HAMAP-Rule" id="MF_00183"/>
    </source>
</evidence>
<evidence type="ECO:0000313" key="15">
    <source>
        <dbReference type="Proteomes" id="UP000234483"/>
    </source>
</evidence>
<feature type="binding site" evidence="9">
    <location>
        <position position="126"/>
    </location>
    <ligand>
        <name>NADPH</name>
        <dbReference type="ChEBI" id="CHEBI:57783"/>
    </ligand>
</feature>
<feature type="binding site" evidence="9">
    <location>
        <position position="128"/>
    </location>
    <ligand>
        <name>NADPH</name>
        <dbReference type="ChEBI" id="CHEBI:57783"/>
    </ligand>
</feature>
<evidence type="ECO:0000256" key="4">
    <source>
        <dbReference type="ARBA" id="ARBA00022857"/>
    </source>
</evidence>
<feature type="domain" description="1-deoxy-D-xylulose 5-phosphate reductoisomerase C-terminal" evidence="11">
    <location>
        <begin position="148"/>
        <end position="231"/>
    </location>
</feature>
<dbReference type="EMBL" id="PJRQ01000019">
    <property type="protein sequence ID" value="PLR16906.1"/>
    <property type="molecule type" value="Genomic_DNA"/>
</dbReference>
<feature type="binding site" evidence="9">
    <location>
        <position position="152"/>
    </location>
    <ligand>
        <name>Mn(2+)</name>
        <dbReference type="ChEBI" id="CHEBI:29035"/>
    </ligand>
</feature>
<dbReference type="InterPro" id="IPR003821">
    <property type="entry name" value="DXP_reductoisomerase"/>
</dbReference>
<dbReference type="SUPFAM" id="SSF51735">
    <property type="entry name" value="NAD(P)-binding Rossmann-fold domains"/>
    <property type="match status" value="1"/>
</dbReference>
<evidence type="ECO:0000256" key="5">
    <source>
        <dbReference type="ARBA" id="ARBA00023002"/>
    </source>
</evidence>
<accession>A0A2N5CUF7</accession>
<dbReference type="OrthoDB" id="9806546at2"/>
<dbReference type="Proteomes" id="UP000234483">
    <property type="component" value="Unassembled WGS sequence"/>
</dbReference>
<feature type="binding site" evidence="9">
    <location>
        <position position="16"/>
    </location>
    <ligand>
        <name>NADPH</name>
        <dbReference type="ChEBI" id="CHEBI:57783"/>
    </ligand>
</feature>
<reference evidence="14 15" key="1">
    <citation type="submission" date="2017-12" db="EMBL/GenBank/DDBJ databases">
        <title>The genome sequence of Caulobacter flavus CGMCC1 15093.</title>
        <authorList>
            <person name="Gao J."/>
            <person name="Mao X."/>
            <person name="Sun J."/>
        </authorList>
    </citation>
    <scope>NUCLEOTIDE SEQUENCE [LARGE SCALE GENOMIC DNA]</scope>
    <source>
        <strain evidence="14 15">CGMCC1 15093</strain>
    </source>
</reference>
<dbReference type="GO" id="GO:0030145">
    <property type="term" value="F:manganese ion binding"/>
    <property type="evidence" value="ECO:0007669"/>
    <property type="project" value="TreeGrafter"/>
</dbReference>
<feature type="binding site" evidence="9">
    <location>
        <position position="201"/>
    </location>
    <ligand>
        <name>1-deoxy-D-xylulose 5-phosphate</name>
        <dbReference type="ChEBI" id="CHEBI:57792"/>
    </ligand>
</feature>
<dbReference type="FunFam" id="3.40.50.720:FF:000045">
    <property type="entry name" value="1-deoxy-D-xylulose 5-phosphate reductoisomerase"/>
    <property type="match status" value="1"/>
</dbReference>
<evidence type="ECO:0000259" key="10">
    <source>
        <dbReference type="Pfam" id="PF02670"/>
    </source>
</evidence>
<dbReference type="Pfam" id="PF02670">
    <property type="entry name" value="DXP_reductoisom"/>
    <property type="match status" value="1"/>
</dbReference>
<feature type="binding site" evidence="9">
    <location>
        <position position="220"/>
    </location>
    <ligand>
        <name>1-deoxy-D-xylulose 5-phosphate</name>
        <dbReference type="ChEBI" id="CHEBI:57792"/>
    </ligand>
</feature>
<feature type="binding site" evidence="9">
    <location>
        <position position="223"/>
    </location>
    <ligand>
        <name>1-deoxy-D-xylulose 5-phosphate</name>
        <dbReference type="ChEBI" id="CHEBI:57792"/>
    </ligand>
</feature>
<feature type="domain" description="1-deoxy-D-xylulose 5-phosphate reductoisomerase N-terminal" evidence="10">
    <location>
        <begin position="9"/>
        <end position="134"/>
    </location>
</feature>
<dbReference type="InterPro" id="IPR013512">
    <property type="entry name" value="DXP_reductoisomerase_N"/>
</dbReference>
<dbReference type="EMBL" id="CP026100">
    <property type="protein sequence ID" value="AYV47835.1"/>
    <property type="molecule type" value="Genomic_DNA"/>
</dbReference>
<comment type="similarity">
    <text evidence="2 9">Belongs to the DXR family.</text>
</comment>
<keyword evidence="6 9" id="KW-0464">Manganese</keyword>
<dbReference type="GO" id="GO:0016853">
    <property type="term" value="F:isomerase activity"/>
    <property type="evidence" value="ECO:0007669"/>
    <property type="project" value="UniProtKB-KW"/>
</dbReference>
<dbReference type="GO" id="GO:0051484">
    <property type="term" value="P:isopentenyl diphosphate biosynthetic process, methylerythritol 4-phosphate pathway involved in terpenoid biosynthetic process"/>
    <property type="evidence" value="ECO:0007669"/>
    <property type="project" value="TreeGrafter"/>
</dbReference>
<dbReference type="AlphaFoldDB" id="A0A2N5CUF7"/>
<dbReference type="KEGG" id="cfh:C1707_17100"/>
<dbReference type="InterPro" id="IPR036169">
    <property type="entry name" value="DXPR_C_sf"/>
</dbReference>
<feature type="binding site" evidence="9">
    <location>
        <position position="154"/>
    </location>
    <ligand>
        <name>Mn(2+)</name>
        <dbReference type="ChEBI" id="CHEBI:29035"/>
    </ligand>
</feature>
<evidence type="ECO:0000313" key="13">
    <source>
        <dbReference type="EMBL" id="AYV47835.1"/>
    </source>
</evidence>
<dbReference type="Pfam" id="PF08436">
    <property type="entry name" value="DXP_redisom_C"/>
    <property type="match status" value="1"/>
</dbReference>
<feature type="binding site" evidence="9">
    <location>
        <position position="153"/>
    </location>
    <ligand>
        <name>1-deoxy-D-xylulose 5-phosphate</name>
        <dbReference type="ChEBI" id="CHEBI:57792"/>
    </ligand>
</feature>
<feature type="binding site" evidence="9">
    <location>
        <position position="43"/>
    </location>
    <ligand>
        <name>NADPH</name>
        <dbReference type="ChEBI" id="CHEBI:57783"/>
    </ligand>
</feature>
<dbReference type="Pfam" id="PF13288">
    <property type="entry name" value="DXPR_C"/>
    <property type="match status" value="1"/>
</dbReference>
<dbReference type="SUPFAM" id="SSF55347">
    <property type="entry name" value="Glyceraldehyde-3-phosphate dehydrogenase-like, C-terminal domain"/>
    <property type="match status" value="1"/>
</dbReference>
<evidence type="ECO:0000256" key="2">
    <source>
        <dbReference type="ARBA" id="ARBA00006825"/>
    </source>
</evidence>
<comment type="pathway">
    <text evidence="1 9">Isoprenoid biosynthesis; isopentenyl diphosphate biosynthesis via DXP pathway; isopentenyl diphosphate from 1-deoxy-D-xylulose 5-phosphate: step 1/6.</text>
</comment>
<organism evidence="14 15">
    <name type="scientific">Caulobacter flavus</name>
    <dbReference type="NCBI Taxonomy" id="1679497"/>
    <lineage>
        <taxon>Bacteria</taxon>
        <taxon>Pseudomonadati</taxon>
        <taxon>Pseudomonadota</taxon>
        <taxon>Alphaproteobacteria</taxon>
        <taxon>Caulobacterales</taxon>
        <taxon>Caulobacteraceae</taxon>
        <taxon>Caulobacter</taxon>
    </lineage>
</organism>
<dbReference type="GO" id="GO:0070402">
    <property type="term" value="F:NADPH binding"/>
    <property type="evidence" value="ECO:0007669"/>
    <property type="project" value="InterPro"/>
</dbReference>
<evidence type="ECO:0000256" key="7">
    <source>
        <dbReference type="ARBA" id="ARBA00023229"/>
    </source>
</evidence>
<name>A0A2N5CUF7_9CAUL</name>
<feature type="binding site" evidence="9">
    <location>
        <position position="127"/>
    </location>
    <ligand>
        <name>1-deoxy-D-xylulose 5-phosphate</name>
        <dbReference type="ChEBI" id="CHEBI:57792"/>
    </ligand>
</feature>
<keyword evidence="5 9" id="KW-0560">Oxidoreductase</keyword>
<feature type="binding site" evidence="9">
    <location>
        <position position="178"/>
    </location>
    <ligand>
        <name>1-deoxy-D-xylulose 5-phosphate</name>
        <dbReference type="ChEBI" id="CHEBI:57792"/>
    </ligand>
</feature>
<evidence type="ECO:0000259" key="12">
    <source>
        <dbReference type="Pfam" id="PF13288"/>
    </source>
</evidence>
<comment type="cofactor">
    <cofactor evidence="9">
        <name>Mg(2+)</name>
        <dbReference type="ChEBI" id="CHEBI:18420"/>
    </cofactor>
    <cofactor evidence="9">
        <name>Mn(2+)</name>
        <dbReference type="ChEBI" id="CHEBI:29035"/>
    </cofactor>
</comment>
<feature type="binding site" evidence="9">
    <location>
        <position position="207"/>
    </location>
    <ligand>
        <name>NADPH</name>
        <dbReference type="ChEBI" id="CHEBI:57783"/>
    </ligand>
</feature>
<dbReference type="Gene3D" id="1.10.1740.10">
    <property type="match status" value="1"/>
</dbReference>
<dbReference type="InterPro" id="IPR026877">
    <property type="entry name" value="DXPR_C"/>
</dbReference>
<gene>
    <name evidence="9" type="primary">dxr</name>
    <name evidence="13" type="ORF">C1707_17100</name>
    <name evidence="14" type="ORF">CFHF_10485</name>
</gene>
<dbReference type="NCBIfam" id="TIGR00243">
    <property type="entry name" value="Dxr"/>
    <property type="match status" value="1"/>
</dbReference>
<evidence type="ECO:0000256" key="8">
    <source>
        <dbReference type="ARBA" id="ARBA00048543"/>
    </source>
</evidence>
<comment type="catalytic activity">
    <reaction evidence="8">
        <text>2-C-methyl-D-erythritol 4-phosphate + NADP(+) = 1-deoxy-D-xylulose 5-phosphate + NADPH + H(+)</text>
        <dbReference type="Rhea" id="RHEA:13717"/>
        <dbReference type="ChEBI" id="CHEBI:15378"/>
        <dbReference type="ChEBI" id="CHEBI:57783"/>
        <dbReference type="ChEBI" id="CHEBI:57792"/>
        <dbReference type="ChEBI" id="CHEBI:58262"/>
        <dbReference type="ChEBI" id="CHEBI:58349"/>
        <dbReference type="EC" id="1.1.1.267"/>
    </reaction>
    <physiologicalReaction direction="right-to-left" evidence="8">
        <dbReference type="Rhea" id="RHEA:13719"/>
    </physiologicalReaction>
</comment>
<feature type="binding site" evidence="9">
    <location>
        <position position="42"/>
    </location>
    <ligand>
        <name>NADPH</name>
        <dbReference type="ChEBI" id="CHEBI:57783"/>
    </ligand>
</feature>
<dbReference type="UniPathway" id="UPA00056">
    <property type="reaction ID" value="UER00092"/>
</dbReference>
<feature type="binding site" evidence="9">
    <location>
        <position position="17"/>
    </location>
    <ligand>
        <name>NADPH</name>
        <dbReference type="ChEBI" id="CHEBI:57783"/>
    </ligand>
</feature>
<keyword evidence="9" id="KW-0460">Magnesium</keyword>
<sequence>MAALTTRKVVVLGSTGSIGVSTLDLFEQSKVPVEILALAAGRNVERLAQQALRWRPKLAVIEDEALLGELRERLAGSGVEAAAGPAAVAEAAAMGADWVMSAIVGAAGLAPTLAAARTGAVVALANKESLVCAGPELLRIAREAGGTVIPVDSEHSAIFQVLQPACLDRVARLILTASGGPFRTWTREQMASATPEQAIAHPNWSMGAKISVDSASMMNKGLEMIEASYLFDTPEERIGVVIHPQSVIHSLVEYTDGSTLAQLGPPDMRSPISYAYSWPERLSWPAKPLDLGAYAQLTFEDPDLSRFPLLGVAREALRLGGGAPTAMNAANEVAVAAFLDRQIGFLDIAASVEGTLERMNGLGDLAVTAGDVLDTAVMIDGSARRIAAEVVAQKRH</sequence>
<feature type="binding site" evidence="9">
    <location>
        <position position="18"/>
    </location>
    <ligand>
        <name>NADPH</name>
        <dbReference type="ChEBI" id="CHEBI:57783"/>
    </ligand>
</feature>
<keyword evidence="14" id="KW-0413">Isomerase</keyword>
<protein>
    <recommendedName>
        <fullName evidence="9">1-deoxy-D-xylulose 5-phosphate reductoisomerase</fullName>
        <shortName evidence="9">DXP reductoisomerase</shortName>
        <ecNumber evidence="9">1.1.1.267</ecNumber>
    </recommendedName>
    <alternativeName>
        <fullName evidence="9">1-deoxyxylulose-5-phosphate reductoisomerase</fullName>
    </alternativeName>
    <alternativeName>
        <fullName evidence="9">2-C-methyl-D-erythritol 4-phosphate synthase</fullName>
    </alternativeName>
</protein>
<dbReference type="GO" id="GO:0030604">
    <property type="term" value="F:1-deoxy-D-xylulose-5-phosphate reductoisomerase activity"/>
    <property type="evidence" value="ECO:0007669"/>
    <property type="project" value="UniProtKB-UniRule"/>
</dbReference>
<evidence type="ECO:0000313" key="16">
    <source>
        <dbReference type="Proteomes" id="UP000281192"/>
    </source>
</evidence>
<keyword evidence="3 9" id="KW-0479">Metal-binding</keyword>
<dbReference type="PIRSF" id="PIRSF006205">
    <property type="entry name" value="Dxp_reductismrs"/>
    <property type="match status" value="1"/>
</dbReference>
<dbReference type="PANTHER" id="PTHR30525">
    <property type="entry name" value="1-DEOXY-D-XYLULOSE 5-PHOSPHATE REDUCTOISOMERASE"/>
    <property type="match status" value="1"/>
</dbReference>
<dbReference type="EC" id="1.1.1.267" evidence="9"/>
<reference evidence="13 16" key="2">
    <citation type="submission" date="2018-01" db="EMBL/GenBank/DDBJ databases">
        <title>Complete genome sequence of Caulobacter flavus RHGG3.</title>
        <authorList>
            <person name="Yang E."/>
        </authorList>
    </citation>
    <scope>NUCLEOTIDE SEQUENCE [LARGE SCALE GENOMIC DNA]</scope>
    <source>
        <strain evidence="13 16">RHGG3</strain>
    </source>
</reference>
<keyword evidence="16" id="KW-1185">Reference proteome</keyword>
<feature type="binding site" evidence="9">
    <location>
        <position position="154"/>
    </location>
    <ligand>
        <name>1-deoxy-D-xylulose 5-phosphate</name>
        <dbReference type="ChEBI" id="CHEBI:57792"/>
    </ligand>
</feature>
<dbReference type="Gene3D" id="3.40.50.720">
    <property type="entry name" value="NAD(P)-binding Rossmann-like Domain"/>
    <property type="match status" value="1"/>
</dbReference>
<evidence type="ECO:0000256" key="3">
    <source>
        <dbReference type="ARBA" id="ARBA00022723"/>
    </source>
</evidence>
<dbReference type="InterPro" id="IPR036291">
    <property type="entry name" value="NAD(P)-bd_dom_sf"/>
</dbReference>
<feature type="binding site" evidence="9">
    <location>
        <position position="223"/>
    </location>
    <ligand>
        <name>Mn(2+)</name>
        <dbReference type="ChEBI" id="CHEBI:29035"/>
    </ligand>
</feature>
<dbReference type="InterPro" id="IPR013644">
    <property type="entry name" value="DXP_reductoisomerase_C"/>
</dbReference>
<dbReference type="Proteomes" id="UP000281192">
    <property type="component" value="Chromosome"/>
</dbReference>
<dbReference type="PANTHER" id="PTHR30525:SF0">
    <property type="entry name" value="1-DEOXY-D-XYLULOSE 5-PHOSPHATE REDUCTOISOMERASE, CHLOROPLASTIC"/>
    <property type="match status" value="1"/>
</dbReference>
<feature type="domain" description="DXP reductoisomerase C-terminal" evidence="12">
    <location>
        <begin position="263"/>
        <end position="385"/>
    </location>
</feature>
<keyword evidence="4 9" id="KW-0521">NADP</keyword>
<feature type="binding site" evidence="9">
    <location>
        <position position="15"/>
    </location>
    <ligand>
        <name>NADPH</name>
        <dbReference type="ChEBI" id="CHEBI:57783"/>
    </ligand>
</feature>
<evidence type="ECO:0000313" key="14">
    <source>
        <dbReference type="EMBL" id="PLR16906.1"/>
    </source>
</evidence>
<feature type="binding site" evidence="9">
    <location>
        <position position="41"/>
    </location>
    <ligand>
        <name>NADPH</name>
        <dbReference type="ChEBI" id="CHEBI:57783"/>
    </ligand>
</feature>
<keyword evidence="7 9" id="KW-0414">Isoprene biosynthesis</keyword>
<dbReference type="HAMAP" id="MF_00183">
    <property type="entry name" value="DXP_reductoisom"/>
    <property type="match status" value="1"/>
</dbReference>
<proteinExistence type="inferred from homology"/>
<feature type="binding site" evidence="9">
    <location>
        <position position="214"/>
    </location>
    <ligand>
        <name>1-deoxy-D-xylulose 5-phosphate</name>
        <dbReference type="ChEBI" id="CHEBI:57792"/>
    </ligand>
</feature>
<evidence type="ECO:0000259" key="11">
    <source>
        <dbReference type="Pfam" id="PF08436"/>
    </source>
</evidence>
<dbReference type="RefSeq" id="WP_101712964.1">
    <property type="nucleotide sequence ID" value="NZ_CP026100.1"/>
</dbReference>
<evidence type="ECO:0000256" key="6">
    <source>
        <dbReference type="ARBA" id="ARBA00023211"/>
    </source>
</evidence>
<comment type="function">
    <text evidence="9">Catalyzes the NADPH-dependent rearrangement and reduction of 1-deoxy-D-xylulose-5-phosphate (DXP) to 2-C-methyl-D-erythritol 4-phosphate (MEP).</text>
</comment>
<evidence type="ECO:0000256" key="1">
    <source>
        <dbReference type="ARBA" id="ARBA00005094"/>
    </source>
</evidence>
<feature type="binding site" evidence="9">
    <location>
        <position position="219"/>
    </location>
    <ligand>
        <name>1-deoxy-D-xylulose 5-phosphate</name>
        <dbReference type="ChEBI" id="CHEBI:57792"/>
    </ligand>
</feature>